<dbReference type="Proteomes" id="UP000824120">
    <property type="component" value="Chromosome 7"/>
</dbReference>
<evidence type="ECO:0000313" key="1">
    <source>
        <dbReference type="EMBL" id="KAG5595334.1"/>
    </source>
</evidence>
<protein>
    <submittedName>
        <fullName evidence="1">Uncharacterized protein</fullName>
    </submittedName>
</protein>
<comment type="caution">
    <text evidence="1">The sequence shown here is derived from an EMBL/GenBank/DDBJ whole genome shotgun (WGS) entry which is preliminary data.</text>
</comment>
<reference evidence="1 2" key="1">
    <citation type="submission" date="2020-09" db="EMBL/GenBank/DDBJ databases">
        <title>De no assembly of potato wild relative species, Solanum commersonii.</title>
        <authorList>
            <person name="Cho K."/>
        </authorList>
    </citation>
    <scope>NUCLEOTIDE SEQUENCE [LARGE SCALE GENOMIC DNA]</scope>
    <source>
        <strain evidence="1">LZ3.2</strain>
        <tissue evidence="1">Leaf</tissue>
    </source>
</reference>
<dbReference type="AlphaFoldDB" id="A0A9J5Y8K0"/>
<accession>A0A9J5Y8K0</accession>
<evidence type="ECO:0000313" key="2">
    <source>
        <dbReference type="Proteomes" id="UP000824120"/>
    </source>
</evidence>
<dbReference type="EMBL" id="JACXVP010000007">
    <property type="protein sequence ID" value="KAG5595334.1"/>
    <property type="molecule type" value="Genomic_DNA"/>
</dbReference>
<proteinExistence type="predicted"/>
<gene>
    <name evidence="1" type="ORF">H5410_036566</name>
</gene>
<sequence length="182" mass="21470">MVILGYNIWQQVPDHALLLLSCVVNNEAIRPFKFLNFSTDKKDLREVVEHNWVEDALEDMFVQFKQKQKRTKKDLTKCRKEKSGDTIKQLAIIKEIVKLKAQWFEVGDRNTKFFTACSQEEEGEATKIPMKQRSKKWCFSLMMKVHEGQMVFLYVYQHCRDIVKFDVIKVVLAYFQGATLPK</sequence>
<organism evidence="1 2">
    <name type="scientific">Solanum commersonii</name>
    <name type="common">Commerson's wild potato</name>
    <name type="synonym">Commerson's nightshade</name>
    <dbReference type="NCBI Taxonomy" id="4109"/>
    <lineage>
        <taxon>Eukaryota</taxon>
        <taxon>Viridiplantae</taxon>
        <taxon>Streptophyta</taxon>
        <taxon>Embryophyta</taxon>
        <taxon>Tracheophyta</taxon>
        <taxon>Spermatophyta</taxon>
        <taxon>Magnoliopsida</taxon>
        <taxon>eudicotyledons</taxon>
        <taxon>Gunneridae</taxon>
        <taxon>Pentapetalae</taxon>
        <taxon>asterids</taxon>
        <taxon>lamiids</taxon>
        <taxon>Solanales</taxon>
        <taxon>Solanaceae</taxon>
        <taxon>Solanoideae</taxon>
        <taxon>Solaneae</taxon>
        <taxon>Solanum</taxon>
    </lineage>
</organism>
<name>A0A9J5Y8K0_SOLCO</name>
<keyword evidence="2" id="KW-1185">Reference proteome</keyword>